<dbReference type="InterPro" id="IPR036388">
    <property type="entry name" value="WH-like_DNA-bd_sf"/>
</dbReference>
<dbReference type="InterPro" id="IPR053924">
    <property type="entry name" value="RecX_HTH_2nd"/>
</dbReference>
<dbReference type="PANTHER" id="PTHR33602:SF1">
    <property type="entry name" value="REGULATORY PROTEIN RECX FAMILY PROTEIN"/>
    <property type="match status" value="1"/>
</dbReference>
<dbReference type="PANTHER" id="PTHR33602">
    <property type="entry name" value="REGULATORY PROTEIN RECX FAMILY PROTEIN"/>
    <property type="match status" value="1"/>
</dbReference>
<dbReference type="AlphaFoldDB" id="A0A4Z0YKB8"/>
<dbReference type="EMBL" id="SRMQ01000002">
    <property type="protein sequence ID" value="TGJ77302.1"/>
    <property type="molecule type" value="Genomic_DNA"/>
</dbReference>
<evidence type="ECO:0000313" key="7">
    <source>
        <dbReference type="EMBL" id="TGJ77302.1"/>
    </source>
</evidence>
<dbReference type="HAMAP" id="MF_01114">
    <property type="entry name" value="RecX"/>
    <property type="match status" value="1"/>
</dbReference>
<evidence type="ECO:0000256" key="4">
    <source>
        <dbReference type="ARBA" id="ARBA00022490"/>
    </source>
</evidence>
<keyword evidence="8" id="KW-1185">Reference proteome</keyword>
<dbReference type="GO" id="GO:0005737">
    <property type="term" value="C:cytoplasm"/>
    <property type="evidence" value="ECO:0007669"/>
    <property type="project" value="UniProtKB-SubCell"/>
</dbReference>
<comment type="caution">
    <text evidence="7">The sequence shown here is derived from an EMBL/GenBank/DDBJ whole genome shotgun (WGS) entry which is preliminary data.</text>
</comment>
<evidence type="ECO:0000259" key="6">
    <source>
        <dbReference type="Pfam" id="PF02631"/>
    </source>
</evidence>
<evidence type="ECO:0000256" key="1">
    <source>
        <dbReference type="ARBA" id="ARBA00004496"/>
    </source>
</evidence>
<evidence type="ECO:0000256" key="5">
    <source>
        <dbReference type="HAMAP-Rule" id="MF_01114"/>
    </source>
</evidence>
<dbReference type="GO" id="GO:0006282">
    <property type="term" value="P:regulation of DNA repair"/>
    <property type="evidence" value="ECO:0007669"/>
    <property type="project" value="UniProtKB-UniRule"/>
</dbReference>
<keyword evidence="4 5" id="KW-0963">Cytoplasm</keyword>
<evidence type="ECO:0000313" key="8">
    <source>
        <dbReference type="Proteomes" id="UP000297714"/>
    </source>
</evidence>
<evidence type="ECO:0000256" key="3">
    <source>
        <dbReference type="ARBA" id="ARBA00018111"/>
    </source>
</evidence>
<dbReference type="RefSeq" id="WP_243112928.1">
    <property type="nucleotide sequence ID" value="NZ_JAJUFJ010000002.1"/>
</dbReference>
<evidence type="ECO:0000256" key="2">
    <source>
        <dbReference type="ARBA" id="ARBA00009695"/>
    </source>
</evidence>
<protein>
    <recommendedName>
        <fullName evidence="3 5">Regulatory protein RecX</fullName>
    </recommendedName>
</protein>
<organism evidence="7 8">
    <name type="scientific">Caproiciproducens galactitolivorans</name>
    <dbReference type="NCBI Taxonomy" id="642589"/>
    <lineage>
        <taxon>Bacteria</taxon>
        <taxon>Bacillati</taxon>
        <taxon>Bacillota</taxon>
        <taxon>Clostridia</taxon>
        <taxon>Eubacteriales</taxon>
        <taxon>Acutalibacteraceae</taxon>
        <taxon>Caproiciproducens</taxon>
    </lineage>
</organism>
<dbReference type="Gene3D" id="1.10.10.10">
    <property type="entry name" value="Winged helix-like DNA-binding domain superfamily/Winged helix DNA-binding domain"/>
    <property type="match status" value="3"/>
</dbReference>
<dbReference type="Pfam" id="PF02631">
    <property type="entry name" value="RecX_HTH2"/>
    <property type="match status" value="1"/>
</dbReference>
<feature type="domain" description="RecX second three-helical" evidence="6">
    <location>
        <begin position="105"/>
        <end position="144"/>
    </location>
</feature>
<sequence>MMLITAVEPRRKSLSALFIDGEFAVNIDTETLLKSGFRAGQEISDEQLHELIQASDSRRASEKALYLLERRSYSQKELADKISRVASREAAEAAAQHMADIGLVNDEDYAKRLAADLLCRKGYSASRTRRELQQKGIDRELAEQIIEEAVPDPVEKIKEILRKKYGGMPQDEKGRRRSIAALQRLGYFWDDIRTAINEMENEDE</sequence>
<comment type="subcellular location">
    <subcellularLocation>
        <location evidence="1 5">Cytoplasm</location>
    </subcellularLocation>
</comment>
<comment type="similarity">
    <text evidence="2 5">Belongs to the RecX family.</text>
</comment>
<name>A0A4Z0YKB8_9FIRM</name>
<gene>
    <name evidence="5 7" type="primary">recX</name>
    <name evidence="7" type="ORF">CAGA_06710</name>
</gene>
<proteinExistence type="inferred from homology"/>
<accession>A0A4Z0YKB8</accession>
<dbReference type="Proteomes" id="UP000297714">
    <property type="component" value="Unassembled WGS sequence"/>
</dbReference>
<reference evidence="7 8" key="1">
    <citation type="submission" date="2019-04" db="EMBL/GenBank/DDBJ databases">
        <authorList>
            <person name="Poehlein A."/>
            <person name="Bengelsdorf F.R."/>
            <person name="Duerre P."/>
            <person name="Daniel R."/>
        </authorList>
    </citation>
    <scope>NUCLEOTIDE SEQUENCE [LARGE SCALE GENOMIC DNA]</scope>
    <source>
        <strain evidence="7 8">BS-1</strain>
    </source>
</reference>
<comment type="function">
    <text evidence="5">Modulates RecA activity.</text>
</comment>
<dbReference type="InterPro" id="IPR003783">
    <property type="entry name" value="Regulatory_RecX"/>
</dbReference>